<reference evidence="2" key="1">
    <citation type="submission" date="2019-08" db="EMBL/GenBank/DDBJ databases">
        <authorList>
            <person name="Kucharzyk K."/>
            <person name="Murdoch R.W."/>
            <person name="Higgins S."/>
            <person name="Loffler F."/>
        </authorList>
    </citation>
    <scope>NUCLEOTIDE SEQUENCE</scope>
</reference>
<dbReference type="AlphaFoldDB" id="A0A644SM75"/>
<dbReference type="NCBIfam" id="TIGR04183">
    <property type="entry name" value="Por_Secre_tail"/>
    <property type="match status" value="1"/>
</dbReference>
<dbReference type="EMBL" id="VSSQ01000002">
    <property type="protein sequence ID" value="MPL55696.1"/>
    <property type="molecule type" value="Genomic_DNA"/>
</dbReference>
<accession>A0A644SM75</accession>
<evidence type="ECO:0000259" key="1">
    <source>
        <dbReference type="Pfam" id="PF18962"/>
    </source>
</evidence>
<comment type="caution">
    <text evidence="2">The sequence shown here is derived from an EMBL/GenBank/DDBJ whole genome shotgun (WGS) entry which is preliminary data.</text>
</comment>
<dbReference type="Pfam" id="PF18962">
    <property type="entry name" value="Por_Secre_tail"/>
    <property type="match status" value="1"/>
</dbReference>
<feature type="domain" description="Secretion system C-terminal sorting" evidence="1">
    <location>
        <begin position="205"/>
        <end position="265"/>
    </location>
</feature>
<protein>
    <recommendedName>
        <fullName evidence="1">Secretion system C-terminal sorting domain-containing protein</fullName>
    </recommendedName>
</protein>
<organism evidence="2">
    <name type="scientific">bioreactor metagenome</name>
    <dbReference type="NCBI Taxonomy" id="1076179"/>
    <lineage>
        <taxon>unclassified sequences</taxon>
        <taxon>metagenomes</taxon>
        <taxon>ecological metagenomes</taxon>
    </lineage>
</organism>
<evidence type="ECO:0000313" key="2">
    <source>
        <dbReference type="EMBL" id="MPL55696.1"/>
    </source>
</evidence>
<gene>
    <name evidence="2" type="ORF">SDC9_01176</name>
</gene>
<name>A0A644SM75_9ZZZZ</name>
<dbReference type="InterPro" id="IPR026444">
    <property type="entry name" value="Secre_tail"/>
</dbReference>
<proteinExistence type="predicted"/>
<sequence length="268" mass="30742">MKTNYQYSLEDTRGYGVYTADDFILTEATKITELEFYGLANNPQFSDGIYGAEIWIFEDGILEPSGKPKVDNTGLVFHHEFIRSGNSAFRVGNLSGSEYTFNMSLKLELPSTDVILQPNKRYWIVFTPKIYTSISLLESRWWKWFSATQVGYTARMFDKDNNLGYGRAINGWMYTISSLAFSIIGETNLGTSEVYNNGVFIYQNDDFLNIENKTNDKVLKTTIIDFTGKEILSSKEMKINIASLQKGVYFAKIEREGKRDIVYKFIKN</sequence>